<dbReference type="GO" id="GO:0005524">
    <property type="term" value="F:ATP binding"/>
    <property type="evidence" value="ECO:0007669"/>
    <property type="project" value="UniProtKB-KW"/>
</dbReference>
<evidence type="ECO:0000313" key="12">
    <source>
        <dbReference type="EMBL" id="JAS93351.1"/>
    </source>
</evidence>
<dbReference type="InterPro" id="IPR050168">
    <property type="entry name" value="AAA_ATPase_domain"/>
</dbReference>
<dbReference type="SUPFAM" id="SSF52540">
    <property type="entry name" value="P-loop containing nucleoside triphosphate hydrolases"/>
    <property type="match status" value="2"/>
</dbReference>
<dbReference type="GO" id="GO:0005829">
    <property type="term" value="C:cytosol"/>
    <property type="evidence" value="ECO:0007669"/>
    <property type="project" value="TreeGrafter"/>
</dbReference>
<dbReference type="GO" id="GO:0016558">
    <property type="term" value="P:protein import into peroxisome matrix"/>
    <property type="evidence" value="ECO:0007669"/>
    <property type="project" value="TreeGrafter"/>
</dbReference>
<gene>
    <name evidence="12" type="ORF">g.15115</name>
</gene>
<keyword evidence="3" id="KW-0962">Peroxisome biogenesis</keyword>
<evidence type="ECO:0000256" key="6">
    <source>
        <dbReference type="ARBA" id="ARBA00022840"/>
    </source>
</evidence>
<evidence type="ECO:0000259" key="11">
    <source>
        <dbReference type="SMART" id="SM00382"/>
    </source>
</evidence>
<organism evidence="12">
    <name type="scientific">Homalodisca liturata</name>
    <dbReference type="NCBI Taxonomy" id="320908"/>
    <lineage>
        <taxon>Eukaryota</taxon>
        <taxon>Metazoa</taxon>
        <taxon>Ecdysozoa</taxon>
        <taxon>Arthropoda</taxon>
        <taxon>Hexapoda</taxon>
        <taxon>Insecta</taxon>
        <taxon>Pterygota</taxon>
        <taxon>Neoptera</taxon>
        <taxon>Paraneoptera</taxon>
        <taxon>Hemiptera</taxon>
        <taxon>Auchenorrhyncha</taxon>
        <taxon>Membracoidea</taxon>
        <taxon>Cicadellidae</taxon>
        <taxon>Cicadellinae</taxon>
        <taxon>Proconiini</taxon>
        <taxon>Homalodisca</taxon>
    </lineage>
</organism>
<dbReference type="Gene3D" id="3.40.50.300">
    <property type="entry name" value="P-loop containing nucleotide triphosphate hydrolases"/>
    <property type="match status" value="2"/>
</dbReference>
<reference evidence="12" key="1">
    <citation type="submission" date="2015-11" db="EMBL/GenBank/DDBJ databases">
        <title>De novo transcriptome assembly of four potential Pierce s Disease insect vectors from Arizona vineyards.</title>
        <authorList>
            <person name="Tassone E.E."/>
        </authorList>
    </citation>
    <scope>NUCLEOTIDE SEQUENCE</scope>
</reference>
<evidence type="ECO:0000256" key="1">
    <source>
        <dbReference type="ARBA" id="ARBA00004370"/>
    </source>
</evidence>
<evidence type="ECO:0000256" key="8">
    <source>
        <dbReference type="ARBA" id="ARBA00034811"/>
    </source>
</evidence>
<feature type="domain" description="AAA+ ATPase" evidence="11">
    <location>
        <begin position="565"/>
        <end position="703"/>
    </location>
</feature>
<dbReference type="PANTHER" id="PTHR23077">
    <property type="entry name" value="AAA-FAMILY ATPASE"/>
    <property type="match status" value="1"/>
</dbReference>
<dbReference type="InterPro" id="IPR003960">
    <property type="entry name" value="ATPase_AAA_CS"/>
</dbReference>
<comment type="subcellular location">
    <subcellularLocation>
        <location evidence="1">Membrane</location>
    </subcellularLocation>
</comment>
<feature type="domain" description="AAA+ ATPase" evidence="11">
    <location>
        <begin position="314"/>
        <end position="440"/>
    </location>
</feature>
<evidence type="ECO:0000256" key="10">
    <source>
        <dbReference type="ARBA" id="ARBA00048778"/>
    </source>
</evidence>
<dbReference type="AlphaFoldDB" id="A0A1B6J2D9"/>
<dbReference type="InterPro" id="IPR003593">
    <property type="entry name" value="AAA+_ATPase"/>
</dbReference>
<evidence type="ECO:0000256" key="2">
    <source>
        <dbReference type="ARBA" id="ARBA00006914"/>
    </source>
</evidence>
<keyword evidence="5" id="KW-0378">Hydrolase</keyword>
<dbReference type="GO" id="GO:0005778">
    <property type="term" value="C:peroxisomal membrane"/>
    <property type="evidence" value="ECO:0007669"/>
    <property type="project" value="TreeGrafter"/>
</dbReference>
<proteinExistence type="inferred from homology"/>
<dbReference type="InterPro" id="IPR027417">
    <property type="entry name" value="P-loop_NTPase"/>
</dbReference>
<keyword evidence="4" id="KW-0547">Nucleotide-binding</keyword>
<dbReference type="Gene3D" id="1.10.8.60">
    <property type="match status" value="2"/>
</dbReference>
<evidence type="ECO:0000256" key="7">
    <source>
        <dbReference type="ARBA" id="ARBA00023136"/>
    </source>
</evidence>
<keyword evidence="7" id="KW-0472">Membrane</keyword>
<dbReference type="Pfam" id="PF00004">
    <property type="entry name" value="AAA"/>
    <property type="match status" value="2"/>
</dbReference>
<keyword evidence="6" id="KW-0067">ATP-binding</keyword>
<comment type="similarity">
    <text evidence="2">Belongs to the AAA ATPase family.</text>
</comment>
<evidence type="ECO:0000256" key="4">
    <source>
        <dbReference type="ARBA" id="ARBA00022741"/>
    </source>
</evidence>
<sequence>MGEVCGPQEKFFILSLPTEYFLSAFESALVNTSTQQLNLGSNSLILNEKNVTKLGLNCSLDSIITWAVLSFNFNIHQQSIQNSTLVSKRLVQVVKDERVSEDAIVMSEDLLFNLENDIRRRAPDGAFEIDKTCVTVVAANCYENLPPAKATKVVLSALQSDVHPDNSSIDNLLTKYFSSQKYLCDGDVFSVHVDECHRLDLGSFVNIGTVYFKVCELQSTQKSELYPNDVCRGHVVDRSSALYQVANQQGFLPPRTVPVYSNLSIRFLCSDTLEILRNCGQILVPPSFRDIFNTLCQWIEPFVSHSKRITDIELSPIFLLSGNNGTGKSLLLQTLSQYHGLHYWRVDCVNVGGAAPGQSEAKVKAIFSQLKGLAPCLLHLANIEDLCQDADSKEDVRVLNCFKQQVRLLKSKWPLVIIATTQYIERINSSINQLFLETATLKVPNCEQREDIINYFFYCNGRQVDSNVLQMVASQTSGFAFRDLQVLVALASKEKFKRTKEGNEENDFIFSDFSKTISLMHKAYSESIGTPKVPSVSWKDVGGLEHLKKEILRSLKSNMFNSGLKRSGLLLHGPPGTGKTLLAKAVATQCGRNFLSVKGPELLNMYVGQSEHNVRDLFALAKAASPCIVFFDELDSLAPNRGRSGDSGGVMDRVVSQLLAEMDDLGDSGDVFILGATNRPDLIDPALLRPGRLDKLLYVGPCEDRSSQLSVITALTRKLQLAPDLNLEEIVSLLPACVTGAQISALCSAAWLSCARQLILDGEHKQRPAVVVNRSHFFAALNSVFGEE</sequence>
<dbReference type="SMART" id="SM00382">
    <property type="entry name" value="AAA"/>
    <property type="match status" value="2"/>
</dbReference>
<dbReference type="FunFam" id="3.40.50.300:FF:000109">
    <property type="entry name" value="Peroxisomal biogenesis factor 6"/>
    <property type="match status" value="1"/>
</dbReference>
<dbReference type="EMBL" id="GECU01014355">
    <property type="protein sequence ID" value="JAS93351.1"/>
    <property type="molecule type" value="Transcribed_RNA"/>
</dbReference>
<name>A0A1B6J2D9_9HEMI</name>
<dbReference type="PANTHER" id="PTHR23077:SF9">
    <property type="entry name" value="PEROXISOMAL ATPASE PEX6"/>
    <property type="match status" value="1"/>
</dbReference>
<evidence type="ECO:0000256" key="3">
    <source>
        <dbReference type="ARBA" id="ARBA00022593"/>
    </source>
</evidence>
<dbReference type="InterPro" id="IPR003959">
    <property type="entry name" value="ATPase_AAA_core"/>
</dbReference>
<evidence type="ECO:0000256" key="5">
    <source>
        <dbReference type="ARBA" id="ARBA00022801"/>
    </source>
</evidence>
<dbReference type="PROSITE" id="PS00674">
    <property type="entry name" value="AAA"/>
    <property type="match status" value="1"/>
</dbReference>
<protein>
    <recommendedName>
        <fullName evidence="8">Peroxisomal ATPase PEX6</fullName>
    </recommendedName>
    <alternativeName>
        <fullName evidence="9">Peroxin-6</fullName>
    </alternativeName>
</protein>
<dbReference type="GO" id="GO:0016887">
    <property type="term" value="F:ATP hydrolysis activity"/>
    <property type="evidence" value="ECO:0007669"/>
    <property type="project" value="InterPro"/>
</dbReference>
<accession>A0A1B6J2D9</accession>
<evidence type="ECO:0000256" key="9">
    <source>
        <dbReference type="ARBA" id="ARBA00034920"/>
    </source>
</evidence>
<comment type="catalytic activity">
    <reaction evidence="10">
        <text>ATP + H2O = ADP + phosphate + H(+)</text>
        <dbReference type="Rhea" id="RHEA:13065"/>
        <dbReference type="ChEBI" id="CHEBI:15377"/>
        <dbReference type="ChEBI" id="CHEBI:15378"/>
        <dbReference type="ChEBI" id="CHEBI:30616"/>
        <dbReference type="ChEBI" id="CHEBI:43474"/>
        <dbReference type="ChEBI" id="CHEBI:456216"/>
    </reaction>
    <physiologicalReaction direction="left-to-right" evidence="10">
        <dbReference type="Rhea" id="RHEA:13066"/>
    </physiologicalReaction>
</comment>